<dbReference type="Proteomes" id="UP000670776">
    <property type="component" value="Unassembled WGS sequence"/>
</dbReference>
<organism evidence="2 3">
    <name type="scientific">Mariniflexile gromovii</name>
    <dbReference type="NCBI Taxonomy" id="362523"/>
    <lineage>
        <taxon>Bacteria</taxon>
        <taxon>Pseudomonadati</taxon>
        <taxon>Bacteroidota</taxon>
        <taxon>Flavobacteriia</taxon>
        <taxon>Flavobacteriales</taxon>
        <taxon>Flavobacteriaceae</taxon>
        <taxon>Mariniflexile</taxon>
    </lineage>
</organism>
<dbReference type="Gene3D" id="3.10.450.40">
    <property type="match status" value="1"/>
</dbReference>
<dbReference type="EMBL" id="JAGJCB010000008">
    <property type="protein sequence ID" value="MBP0904186.1"/>
    <property type="molecule type" value="Genomic_DNA"/>
</dbReference>
<evidence type="ECO:0000313" key="2">
    <source>
        <dbReference type="EMBL" id="MBP0904186.1"/>
    </source>
</evidence>
<dbReference type="RefSeq" id="WP_209655083.1">
    <property type="nucleotide sequence ID" value="NZ_JAGJCB010000008.1"/>
</dbReference>
<keyword evidence="3" id="KW-1185">Reference proteome</keyword>
<name>A0ABS4BUB7_9FLAO</name>
<reference evidence="2 3" key="1">
    <citation type="submission" date="2021-04" db="EMBL/GenBank/DDBJ databases">
        <title>Mariniflexile gromovii gen. nov., sp. nov., a gliding bacterium isolated from the sea urchin Strongylocentrotus intermedius.</title>
        <authorList>
            <person name="Ko S."/>
            <person name="Le V."/>
            <person name="Ahn C.-Y."/>
            <person name="Oh H.-M."/>
        </authorList>
    </citation>
    <scope>NUCLEOTIDE SEQUENCE [LARGE SCALE GENOMIC DNA]</scope>
    <source>
        <strain evidence="2 3">KCTC 12570</strain>
    </source>
</reference>
<gene>
    <name evidence="2" type="ORF">J8H85_10130</name>
</gene>
<feature type="domain" description="IraD/Gp25-like" evidence="1">
    <location>
        <begin position="27"/>
        <end position="120"/>
    </location>
</feature>
<dbReference type="InterPro" id="IPR007048">
    <property type="entry name" value="IraD/Gp25-like"/>
</dbReference>
<dbReference type="Pfam" id="PF04965">
    <property type="entry name" value="GPW_gp25"/>
    <property type="match status" value="1"/>
</dbReference>
<evidence type="ECO:0000313" key="3">
    <source>
        <dbReference type="Proteomes" id="UP000670776"/>
    </source>
</evidence>
<protein>
    <submittedName>
        <fullName evidence="2">GPW/gp25 family protein</fullName>
    </submittedName>
</protein>
<sequence length="138" mass="15988">MDKAYLGTGWSFPPNFDIESKTVSTVSAEKDIEQSLEILLSTSLGERVMQPDYGCNLKDYQFESMDNSFIGFIKDLVERAILYYEPRIKLEKVEITDPASFELIEGLLKIVVHYRIEGANTRYNYVYDFYLRESDKGI</sequence>
<accession>A0ABS4BUB7</accession>
<comment type="caution">
    <text evidence="2">The sequence shown here is derived from an EMBL/GenBank/DDBJ whole genome shotgun (WGS) entry which is preliminary data.</text>
</comment>
<proteinExistence type="predicted"/>
<dbReference type="SUPFAM" id="SSF160719">
    <property type="entry name" value="gpW/gp25-like"/>
    <property type="match status" value="1"/>
</dbReference>
<evidence type="ECO:0000259" key="1">
    <source>
        <dbReference type="Pfam" id="PF04965"/>
    </source>
</evidence>